<sequence length="857" mass="97545">MQGIHGIHVMCLLSGSVSLSFPLSPSPSLNGSSRSFHFPPHFIKFKRYFSVPPFSFSGAFLRTPTSTHSSIYTLYFKTHSIIQHLTILPPVSAFTDPFPVAMHNNHNDRFASIETTCGLLLLELQKLWDEVGDNDVQRDKVLFEIEEECLEVYRRKVDEAGKCRSELLREIASLEAEIEDICSVLSEQPVKDEQKAGESLREKLQIIVPQLEEMRKRKAEREKQFAEVLDELKNISIEIFGSATEINMCGKLVDSDNLSMRRLEQLRNQLCELQNEKSNRLKQVECHLDTLSSLCEVLGMDFKNTIHEIHPTLDDSKRAKDVTSYTIERLTTVIQSVRDVKIQRMQRLQGLGTVLLELWDLMGTPIEEQQMFQNVTSVIAASEHQITECNMLSMDFINQVEDEVSRLKQLKSTKLKEIILKKRLELEEICRNSHIVTELLTAATYSIEAEPSGVDPVHLLEEIEFEIAKVKEEAFRRKEILDKVEKWFGACEEECWLEEYNWDETRYNAGRGAHLTLKRAEKARAVVNKIPAMVETLTSKTKAWEKEQGVPFLYDGERLLSRLEQYNNLRKAKEQEKIRQRDQKKLQVQLIAEQEALFGAKFSPSKSGKKASRTSVGFASNRKLSLGGAMLQNLKADKSCPHMHINKKGDGLNQNVYLGSQQNGGFATQTYGISLYNRSSRFETPLKSPFGPYLISKTLTEKTTLEFAEEHGLDLVTVIPSFIVGPFICPKFPGSVHTAMSMILGEREQYAALLNVSMVHTDDVARAHIFLFEYPDAKGRFICSSHTITIEEMSKFLSAKYSEFPIPEVESLKDIKGIRTPGLSSKKLLDSGFEFKYGLDEMFDGAIKCCKEKGYLQ</sequence>
<dbReference type="Proteomes" id="UP000091857">
    <property type="component" value="Chromosome 5"/>
</dbReference>
<name>A0ACB7HPD5_MANES</name>
<comment type="caution">
    <text evidence="1">The sequence shown here is derived from an EMBL/GenBank/DDBJ whole genome shotgun (WGS) entry which is preliminary data.</text>
</comment>
<evidence type="ECO:0000313" key="2">
    <source>
        <dbReference type="Proteomes" id="UP000091857"/>
    </source>
</evidence>
<accession>A0ACB7HPD5</accession>
<protein>
    <submittedName>
        <fullName evidence="1">Uncharacterized protein</fullName>
    </submittedName>
</protein>
<keyword evidence="2" id="KW-1185">Reference proteome</keyword>
<evidence type="ECO:0000313" key="1">
    <source>
        <dbReference type="EMBL" id="KAG8653663.1"/>
    </source>
</evidence>
<gene>
    <name evidence="1" type="ORF">MANES_05G045801v8</name>
</gene>
<reference evidence="2" key="1">
    <citation type="journal article" date="2016" name="Nat. Biotechnol.">
        <title>Sequencing wild and cultivated cassava and related species reveals extensive interspecific hybridization and genetic diversity.</title>
        <authorList>
            <person name="Bredeson J.V."/>
            <person name="Lyons J.B."/>
            <person name="Prochnik S.E."/>
            <person name="Wu G.A."/>
            <person name="Ha C.M."/>
            <person name="Edsinger-Gonzales E."/>
            <person name="Grimwood J."/>
            <person name="Schmutz J."/>
            <person name="Rabbi I.Y."/>
            <person name="Egesi C."/>
            <person name="Nauluvula P."/>
            <person name="Lebot V."/>
            <person name="Ndunguru J."/>
            <person name="Mkamilo G."/>
            <person name="Bart R.S."/>
            <person name="Setter T.L."/>
            <person name="Gleadow R.M."/>
            <person name="Kulakow P."/>
            <person name="Ferguson M.E."/>
            <person name="Rounsley S."/>
            <person name="Rokhsar D.S."/>
        </authorList>
    </citation>
    <scope>NUCLEOTIDE SEQUENCE [LARGE SCALE GENOMIC DNA]</scope>
    <source>
        <strain evidence="2">cv. AM560-2</strain>
    </source>
</reference>
<dbReference type="EMBL" id="CM004391">
    <property type="protein sequence ID" value="KAG8653663.1"/>
    <property type="molecule type" value="Genomic_DNA"/>
</dbReference>
<organism evidence="1 2">
    <name type="scientific">Manihot esculenta</name>
    <name type="common">Cassava</name>
    <name type="synonym">Jatropha manihot</name>
    <dbReference type="NCBI Taxonomy" id="3983"/>
    <lineage>
        <taxon>Eukaryota</taxon>
        <taxon>Viridiplantae</taxon>
        <taxon>Streptophyta</taxon>
        <taxon>Embryophyta</taxon>
        <taxon>Tracheophyta</taxon>
        <taxon>Spermatophyta</taxon>
        <taxon>Magnoliopsida</taxon>
        <taxon>eudicotyledons</taxon>
        <taxon>Gunneridae</taxon>
        <taxon>Pentapetalae</taxon>
        <taxon>rosids</taxon>
        <taxon>fabids</taxon>
        <taxon>Malpighiales</taxon>
        <taxon>Euphorbiaceae</taxon>
        <taxon>Crotonoideae</taxon>
        <taxon>Manihoteae</taxon>
        <taxon>Manihot</taxon>
    </lineage>
</organism>
<proteinExistence type="predicted"/>